<evidence type="ECO:0000313" key="2">
    <source>
        <dbReference type="Proteomes" id="UP000596742"/>
    </source>
</evidence>
<sequence>MHIAPEILTGRLKKSLNSPNNFKDIEKSDISEYSTNESFLDVDVSIPSGTEINEDDFANDEDFILDDQTTVYLCDFHREQAWDRWTKASHYGANVFKSEILQLLRNIAKSANEDEFHHSAAKLKVWIVFLNTL</sequence>
<proteinExistence type="predicted"/>
<dbReference type="PANTHER" id="PTHR47456">
    <property type="entry name" value="PHD-TYPE DOMAIN-CONTAINING PROTEIN"/>
    <property type="match status" value="1"/>
</dbReference>
<name>A0A8B6BIY4_MYTGA</name>
<keyword evidence="2" id="KW-1185">Reference proteome</keyword>
<dbReference type="OrthoDB" id="6142716at2759"/>
<comment type="caution">
    <text evidence="1">The sequence shown here is derived from an EMBL/GenBank/DDBJ whole genome shotgun (WGS) entry which is preliminary data.</text>
</comment>
<dbReference type="AlphaFoldDB" id="A0A8B6BIY4"/>
<dbReference type="Proteomes" id="UP000596742">
    <property type="component" value="Unassembled WGS sequence"/>
</dbReference>
<organism evidence="1 2">
    <name type="scientific">Mytilus galloprovincialis</name>
    <name type="common">Mediterranean mussel</name>
    <dbReference type="NCBI Taxonomy" id="29158"/>
    <lineage>
        <taxon>Eukaryota</taxon>
        <taxon>Metazoa</taxon>
        <taxon>Spiralia</taxon>
        <taxon>Lophotrochozoa</taxon>
        <taxon>Mollusca</taxon>
        <taxon>Bivalvia</taxon>
        <taxon>Autobranchia</taxon>
        <taxon>Pteriomorphia</taxon>
        <taxon>Mytilida</taxon>
        <taxon>Mytiloidea</taxon>
        <taxon>Mytilidae</taxon>
        <taxon>Mytilinae</taxon>
        <taxon>Mytilus</taxon>
    </lineage>
</organism>
<evidence type="ECO:0000313" key="1">
    <source>
        <dbReference type="EMBL" id="VDH90669.1"/>
    </source>
</evidence>
<protein>
    <submittedName>
        <fullName evidence="1">Uncharacterized protein</fullName>
    </submittedName>
</protein>
<gene>
    <name evidence="1" type="ORF">MGAL_10B073326</name>
</gene>
<accession>A0A8B6BIY4</accession>
<dbReference type="EMBL" id="UYJE01000171">
    <property type="protein sequence ID" value="VDH90669.1"/>
    <property type="molecule type" value="Genomic_DNA"/>
</dbReference>
<reference evidence="1" key="1">
    <citation type="submission" date="2018-11" db="EMBL/GenBank/DDBJ databases">
        <authorList>
            <person name="Alioto T."/>
            <person name="Alioto T."/>
        </authorList>
    </citation>
    <scope>NUCLEOTIDE SEQUENCE</scope>
</reference>